<dbReference type="AlphaFoldDB" id="A0AAD4ZEE1"/>
<feature type="transmembrane region" description="Helical" evidence="1">
    <location>
        <begin position="20"/>
        <end position="40"/>
    </location>
</feature>
<comment type="caution">
    <text evidence="2">The sequence shown here is derived from an EMBL/GenBank/DDBJ whole genome shotgun (WGS) entry which is preliminary data.</text>
</comment>
<protein>
    <submittedName>
        <fullName evidence="2">Uncharacterized protein</fullName>
    </submittedName>
</protein>
<evidence type="ECO:0000313" key="3">
    <source>
        <dbReference type="Proteomes" id="UP001054821"/>
    </source>
</evidence>
<keyword evidence="3" id="KW-1185">Reference proteome</keyword>
<keyword evidence="1" id="KW-0812">Transmembrane</keyword>
<dbReference type="EMBL" id="JAJFAZ020000002">
    <property type="protein sequence ID" value="KAI5342516.1"/>
    <property type="molecule type" value="Genomic_DNA"/>
</dbReference>
<keyword evidence="1" id="KW-1133">Transmembrane helix</keyword>
<name>A0AAD4ZEE1_PRUDU</name>
<proteinExistence type="predicted"/>
<evidence type="ECO:0000256" key="1">
    <source>
        <dbReference type="SAM" id="Phobius"/>
    </source>
</evidence>
<sequence length="124" mass="13223">MSDGTPIQCKCGVPAGEVGSWVVLLSLAPVPLCASLVVGFSSVSAVGSSRIFVWLNYENSKVKRVGARAIPGWVTHWEAAGLEAIDSLRRQVGLNEDDIRFLTLPPPILEEVIGGALLLHVCLM</sequence>
<accession>A0AAD4ZEE1</accession>
<evidence type="ECO:0000313" key="2">
    <source>
        <dbReference type="EMBL" id="KAI5342516.1"/>
    </source>
</evidence>
<gene>
    <name evidence="2" type="ORF">L3X38_010391</name>
</gene>
<dbReference type="Proteomes" id="UP001054821">
    <property type="component" value="Chromosome 2"/>
</dbReference>
<organism evidence="2 3">
    <name type="scientific">Prunus dulcis</name>
    <name type="common">Almond</name>
    <name type="synonym">Amygdalus dulcis</name>
    <dbReference type="NCBI Taxonomy" id="3755"/>
    <lineage>
        <taxon>Eukaryota</taxon>
        <taxon>Viridiplantae</taxon>
        <taxon>Streptophyta</taxon>
        <taxon>Embryophyta</taxon>
        <taxon>Tracheophyta</taxon>
        <taxon>Spermatophyta</taxon>
        <taxon>Magnoliopsida</taxon>
        <taxon>eudicotyledons</taxon>
        <taxon>Gunneridae</taxon>
        <taxon>Pentapetalae</taxon>
        <taxon>rosids</taxon>
        <taxon>fabids</taxon>
        <taxon>Rosales</taxon>
        <taxon>Rosaceae</taxon>
        <taxon>Amygdaloideae</taxon>
        <taxon>Amygdaleae</taxon>
        <taxon>Prunus</taxon>
    </lineage>
</organism>
<reference evidence="2 3" key="1">
    <citation type="journal article" date="2022" name="G3 (Bethesda)">
        <title>Whole-genome sequence and methylome profiling of the almond [Prunus dulcis (Mill.) D.A. Webb] cultivar 'Nonpareil'.</title>
        <authorList>
            <person name="D'Amico-Willman K.M."/>
            <person name="Ouma W.Z."/>
            <person name="Meulia T."/>
            <person name="Sideli G.M."/>
            <person name="Gradziel T.M."/>
            <person name="Fresnedo-Ramirez J."/>
        </authorList>
    </citation>
    <scope>NUCLEOTIDE SEQUENCE [LARGE SCALE GENOMIC DNA]</scope>
    <source>
        <strain evidence="2">Clone GOH B32 T37-40</strain>
    </source>
</reference>
<keyword evidence="1" id="KW-0472">Membrane</keyword>